<keyword evidence="2" id="KW-1185">Reference proteome</keyword>
<accession>A0A0R3KII9</accession>
<sequence length="106" mass="12274">METRIHIDSNGQDVAVETIQDVEPILEHNKMLRSMAQKSDWGRHVASIPNVILTRWLNEEYERGNVSIRLFGPEMDALVDRKLKDPEWAYLRTDSQQVQSFMGFGS</sequence>
<evidence type="ECO:0000313" key="1">
    <source>
        <dbReference type="EMBL" id="KRQ95274.1"/>
    </source>
</evidence>
<reference evidence="1 2" key="1">
    <citation type="submission" date="2014-03" db="EMBL/GenBank/DDBJ databases">
        <title>Bradyrhizobium valentinum sp. nov., isolated from effective nodules of Lupinus mariae-josephae, a lupine endemic of basic-lime soils in Eastern Spain.</title>
        <authorList>
            <person name="Duran D."/>
            <person name="Rey L."/>
            <person name="Navarro A."/>
            <person name="Busquets A."/>
            <person name="Imperial J."/>
            <person name="Ruiz-Argueso T."/>
        </authorList>
    </citation>
    <scope>NUCLEOTIDE SEQUENCE [LARGE SCALE GENOMIC DNA]</scope>
    <source>
        <strain evidence="1 2">PAC68</strain>
    </source>
</reference>
<dbReference type="OrthoDB" id="8235407at2"/>
<dbReference type="AlphaFoldDB" id="A0A0R3KII9"/>
<evidence type="ECO:0000313" key="2">
    <source>
        <dbReference type="Proteomes" id="UP000050863"/>
    </source>
</evidence>
<name>A0A0R3KII9_9BRAD</name>
<dbReference type="RefSeq" id="WP_018272520.1">
    <property type="nucleotide sequence ID" value="NZ_LLXZ01000210.1"/>
</dbReference>
<organism evidence="1 2">
    <name type="scientific">Bradyrhizobium jicamae</name>
    <dbReference type="NCBI Taxonomy" id="280332"/>
    <lineage>
        <taxon>Bacteria</taxon>
        <taxon>Pseudomonadati</taxon>
        <taxon>Pseudomonadota</taxon>
        <taxon>Alphaproteobacteria</taxon>
        <taxon>Hyphomicrobiales</taxon>
        <taxon>Nitrobacteraceae</taxon>
        <taxon>Bradyrhizobium</taxon>
    </lineage>
</organism>
<dbReference type="Proteomes" id="UP000050863">
    <property type="component" value="Unassembled WGS sequence"/>
</dbReference>
<gene>
    <name evidence="1" type="ORF">CQ12_40415</name>
</gene>
<dbReference type="GeneID" id="92953490"/>
<proteinExistence type="predicted"/>
<comment type="caution">
    <text evidence="1">The sequence shown here is derived from an EMBL/GenBank/DDBJ whole genome shotgun (WGS) entry which is preliminary data.</text>
</comment>
<protein>
    <submittedName>
        <fullName evidence="1">Uncharacterized protein</fullName>
    </submittedName>
</protein>
<dbReference type="EMBL" id="LLXZ01000210">
    <property type="protein sequence ID" value="KRQ95274.1"/>
    <property type="molecule type" value="Genomic_DNA"/>
</dbReference>